<organism evidence="2 3">
    <name type="scientific">Vibrio caribbeanicus ATCC BAA-2122</name>
    <dbReference type="NCBI Taxonomy" id="796620"/>
    <lineage>
        <taxon>Bacteria</taxon>
        <taxon>Pseudomonadati</taxon>
        <taxon>Pseudomonadota</taxon>
        <taxon>Gammaproteobacteria</taxon>
        <taxon>Vibrionales</taxon>
        <taxon>Vibrionaceae</taxon>
        <taxon>Vibrio</taxon>
    </lineage>
</organism>
<feature type="domain" description="YchJ-like middle NTF2-like" evidence="1">
    <location>
        <begin position="28"/>
        <end position="125"/>
    </location>
</feature>
<dbReference type="Gene3D" id="3.10.450.50">
    <property type="match status" value="1"/>
</dbReference>
<sequence length="153" mass="17670">MNTCPCGSTKEYRHCCEPIHIDHGAAETPEQLMRSRYTAHVLGLVDFVIDTYHPSCCANTQRKQIEESVKSEWSHLEVLKSESGVDENEGYVTFKAYFLDQGSTLCLEEKSRFIRENQFWYYIDGVFHEHKKVGRNEPCTCNSGKKYKKCCGK</sequence>
<name>E3BQJ2_9VIBR</name>
<keyword evidence="3" id="KW-1185">Reference proteome</keyword>
<dbReference type="Pfam" id="PF17775">
    <property type="entry name" value="YchJ_M-like"/>
    <property type="match status" value="1"/>
</dbReference>
<dbReference type="SUPFAM" id="SSF54427">
    <property type="entry name" value="NTF2-like"/>
    <property type="match status" value="1"/>
</dbReference>
<protein>
    <recommendedName>
        <fullName evidence="1">YchJ-like middle NTF2-like domain-containing protein</fullName>
    </recommendedName>
</protein>
<dbReference type="InterPro" id="IPR032710">
    <property type="entry name" value="NTF2-like_dom_sf"/>
</dbReference>
<dbReference type="STRING" id="796620.VIBC2010_16569"/>
<dbReference type="InterPro" id="IPR004027">
    <property type="entry name" value="SEC_C_motif"/>
</dbReference>
<dbReference type="PANTHER" id="PTHR33747:SF1">
    <property type="entry name" value="ADENYLATE CYCLASE-ASSOCIATED CAP C-TERMINAL DOMAIN-CONTAINING PROTEIN"/>
    <property type="match status" value="1"/>
</dbReference>
<evidence type="ECO:0000313" key="3">
    <source>
        <dbReference type="Proteomes" id="UP000002943"/>
    </source>
</evidence>
<gene>
    <name evidence="2" type="ORF">VIBC2010_16569</name>
</gene>
<dbReference type="Pfam" id="PF02810">
    <property type="entry name" value="SEC-C"/>
    <property type="match status" value="2"/>
</dbReference>
<dbReference type="SUPFAM" id="SSF103642">
    <property type="entry name" value="Sec-C motif"/>
    <property type="match status" value="1"/>
</dbReference>
<dbReference type="AlphaFoldDB" id="E3BQJ2"/>
<dbReference type="eggNOG" id="COG3012">
    <property type="taxonomic scope" value="Bacteria"/>
</dbReference>
<dbReference type="OrthoDB" id="21421at2"/>
<dbReference type="Proteomes" id="UP000002943">
    <property type="component" value="Unassembled WGS sequence"/>
</dbReference>
<dbReference type="NCBIfam" id="NF002449">
    <property type="entry name" value="PRK01617.1"/>
    <property type="match status" value="1"/>
</dbReference>
<evidence type="ECO:0000313" key="2">
    <source>
        <dbReference type="EMBL" id="EFP94666.1"/>
    </source>
</evidence>
<dbReference type="NCBIfam" id="NF002486">
    <property type="entry name" value="PRK01752.1"/>
    <property type="match status" value="1"/>
</dbReference>
<accession>E3BQJ2</accession>
<dbReference type="RefSeq" id="WP_009603479.1">
    <property type="nucleotide sequence ID" value="NZ_AEIU01000122.1"/>
</dbReference>
<reference evidence="2 3" key="1">
    <citation type="journal article" date="2012" name="Int. J. Syst. Evol. Microbiol.">
        <title>Vibrio caribbeanicus sp. nov., isolated from the marine sponge Scleritoderma cyanea.</title>
        <authorList>
            <person name="Hoffmann M."/>
            <person name="Monday S.R."/>
            <person name="Allard M.W."/>
            <person name="Strain E.A."/>
            <person name="Whittaker P."/>
            <person name="Naum M."/>
            <person name="McCarthy P.J."/>
            <person name="Lopez J.V."/>
            <person name="Fischer M."/>
            <person name="Brown E.W."/>
        </authorList>
    </citation>
    <scope>NUCLEOTIDE SEQUENCE [LARGE SCALE GENOMIC DNA]</scope>
    <source>
        <strain evidence="2 3">ATCC BAA-2122</strain>
    </source>
</reference>
<comment type="caution">
    <text evidence="2">The sequence shown here is derived from an EMBL/GenBank/DDBJ whole genome shotgun (WGS) entry which is preliminary data.</text>
</comment>
<evidence type="ECO:0000259" key="1">
    <source>
        <dbReference type="Pfam" id="PF17775"/>
    </source>
</evidence>
<dbReference type="EMBL" id="AEIU01000122">
    <property type="protein sequence ID" value="EFP94666.1"/>
    <property type="molecule type" value="Genomic_DNA"/>
</dbReference>
<dbReference type="PANTHER" id="PTHR33747">
    <property type="entry name" value="UPF0225 PROTEIN SCO1677"/>
    <property type="match status" value="1"/>
</dbReference>
<dbReference type="InterPro" id="IPR048469">
    <property type="entry name" value="YchJ-like_M"/>
</dbReference>
<dbReference type="NCBIfam" id="NF002592">
    <property type="entry name" value="PRK02250.1"/>
    <property type="match status" value="1"/>
</dbReference>
<proteinExistence type="predicted"/>